<dbReference type="PROSITE" id="PS51186">
    <property type="entry name" value="GNAT"/>
    <property type="match status" value="1"/>
</dbReference>
<gene>
    <name evidence="4" type="ORF">AWU67_15620</name>
</gene>
<dbReference type="InterPro" id="IPR000182">
    <property type="entry name" value="GNAT_dom"/>
</dbReference>
<dbReference type="RefSeq" id="WP_067231193.1">
    <property type="nucleotide sequence ID" value="NZ_CP014145.1"/>
</dbReference>
<keyword evidence="1" id="KW-0808">Transferase</keyword>
<evidence type="ECO:0000256" key="1">
    <source>
        <dbReference type="ARBA" id="ARBA00022679"/>
    </source>
</evidence>
<evidence type="ECO:0000256" key="2">
    <source>
        <dbReference type="ARBA" id="ARBA00023315"/>
    </source>
</evidence>
<dbReference type="SUPFAM" id="SSF55729">
    <property type="entry name" value="Acyl-CoA N-acyltransferases (Nat)"/>
    <property type="match status" value="1"/>
</dbReference>
<dbReference type="PANTHER" id="PTHR43877">
    <property type="entry name" value="AMINOALKYLPHOSPHONATE N-ACETYLTRANSFERASE-RELATED-RELATED"/>
    <property type="match status" value="1"/>
</dbReference>
<dbReference type="AlphaFoldDB" id="A0A120I0X1"/>
<evidence type="ECO:0000313" key="4">
    <source>
        <dbReference type="EMBL" id="AMB60050.1"/>
    </source>
</evidence>
<dbReference type="KEGG" id="mvd:AWU67_15620"/>
<dbReference type="PANTHER" id="PTHR43877:SF2">
    <property type="entry name" value="AMINOALKYLPHOSPHONATE N-ACETYLTRANSFERASE-RELATED"/>
    <property type="match status" value="1"/>
</dbReference>
<evidence type="ECO:0000259" key="3">
    <source>
        <dbReference type="PROSITE" id="PS51186"/>
    </source>
</evidence>
<dbReference type="Pfam" id="PF00583">
    <property type="entry name" value="Acetyltransf_1"/>
    <property type="match status" value="1"/>
</dbReference>
<dbReference type="GO" id="GO:0016747">
    <property type="term" value="F:acyltransferase activity, transferring groups other than amino-acyl groups"/>
    <property type="evidence" value="ECO:0007669"/>
    <property type="project" value="InterPro"/>
</dbReference>
<dbReference type="Gene3D" id="3.40.630.30">
    <property type="match status" value="1"/>
</dbReference>
<dbReference type="InterPro" id="IPR050832">
    <property type="entry name" value="Bact_Acetyltransf"/>
</dbReference>
<keyword evidence="5" id="KW-1185">Reference proteome</keyword>
<organism evidence="4 5">
    <name type="scientific">Microterricola viridarii</name>
    <dbReference type="NCBI Taxonomy" id="412690"/>
    <lineage>
        <taxon>Bacteria</taxon>
        <taxon>Bacillati</taxon>
        <taxon>Actinomycetota</taxon>
        <taxon>Actinomycetes</taxon>
        <taxon>Micrococcales</taxon>
        <taxon>Microbacteriaceae</taxon>
        <taxon>Microterricola</taxon>
    </lineage>
</organism>
<dbReference type="EMBL" id="CP014145">
    <property type="protein sequence ID" value="AMB60050.1"/>
    <property type="molecule type" value="Genomic_DNA"/>
</dbReference>
<dbReference type="CDD" id="cd04301">
    <property type="entry name" value="NAT_SF"/>
    <property type="match status" value="1"/>
</dbReference>
<feature type="domain" description="N-acetyltransferase" evidence="3">
    <location>
        <begin position="3"/>
        <end position="155"/>
    </location>
</feature>
<dbReference type="InterPro" id="IPR016181">
    <property type="entry name" value="Acyl_CoA_acyltransferase"/>
</dbReference>
<accession>A0A120I0X1</accession>
<reference evidence="5" key="2">
    <citation type="submission" date="2016-01" db="EMBL/GenBank/DDBJ databases">
        <title>First complete genome sequence of a species in the genus Microterricola, an extremophilic cold active enzyme producing strain ERGS5:02 isolated from Sikkim Himalaya.</title>
        <authorList>
            <person name="Kumar R."/>
            <person name="Singh D."/>
            <person name="Swarnkar M.K."/>
        </authorList>
    </citation>
    <scope>NUCLEOTIDE SEQUENCE [LARGE SCALE GENOMIC DNA]</scope>
    <source>
        <strain evidence="5">ERGS5:02</strain>
    </source>
</reference>
<dbReference type="OrthoDB" id="3190820at2"/>
<keyword evidence="2" id="KW-0012">Acyltransferase</keyword>
<proteinExistence type="predicted"/>
<name>A0A120I0X1_9MICO</name>
<dbReference type="Proteomes" id="UP000058305">
    <property type="component" value="Chromosome"/>
</dbReference>
<reference evidence="4 5" key="1">
    <citation type="journal article" date="2016" name="J. Biotechnol.">
        <title>First complete genome sequence of a species in the genus Microterricola, an extremophilic cold active enzyme producing bacterial strain ERGS5:02 isolated from Sikkim Himalaya.</title>
        <authorList>
            <person name="Himanshu"/>
            <person name="Swarnkar M.K."/>
            <person name="Singh D."/>
            <person name="Kumar R."/>
        </authorList>
    </citation>
    <scope>NUCLEOTIDE SEQUENCE [LARGE SCALE GENOMIC DNA]</scope>
    <source>
        <strain evidence="4 5">ERGS5:02</strain>
    </source>
</reference>
<sequence length="163" mass="18098">MTVNLRPEQGSDAPLLRQLFAESRQAELNALPDAQSRELFLSMQFEAQRRHLEGMHPHAERWIIEPDIGRMVLAETADGLHIVDLAVVSTEQGRGHGSSMLRALIDRADAAALPITLNVQHANHRARALYERHGFAVDSQPPATATASHLALRWDPRKKAHSA</sequence>
<protein>
    <recommendedName>
        <fullName evidence="3">N-acetyltransferase domain-containing protein</fullName>
    </recommendedName>
</protein>
<evidence type="ECO:0000313" key="5">
    <source>
        <dbReference type="Proteomes" id="UP000058305"/>
    </source>
</evidence>